<feature type="signal peptide" evidence="1">
    <location>
        <begin position="1"/>
        <end position="23"/>
    </location>
</feature>
<dbReference type="Ensembl" id="ENSDNVT00000004435.1">
    <property type="protein sequence ID" value="ENSDNVP00000003690.1"/>
    <property type="gene ID" value="ENSDNVG00000002613.1"/>
</dbReference>
<protein>
    <submittedName>
        <fullName evidence="2">Uncharacterized protein</fullName>
    </submittedName>
</protein>
<reference evidence="2" key="1">
    <citation type="submission" date="2025-08" db="UniProtKB">
        <authorList>
            <consortium name="Ensembl"/>
        </authorList>
    </citation>
    <scope>IDENTIFICATION</scope>
</reference>
<evidence type="ECO:0000313" key="2">
    <source>
        <dbReference type="Ensembl" id="ENSDNVP00000003690.1"/>
    </source>
</evidence>
<organism evidence="2 3">
    <name type="scientific">Dromaius novaehollandiae</name>
    <name type="common">Emu</name>
    <dbReference type="NCBI Taxonomy" id="8790"/>
    <lineage>
        <taxon>Eukaryota</taxon>
        <taxon>Metazoa</taxon>
        <taxon>Chordata</taxon>
        <taxon>Craniata</taxon>
        <taxon>Vertebrata</taxon>
        <taxon>Euteleostomi</taxon>
        <taxon>Archelosauria</taxon>
        <taxon>Archosauria</taxon>
        <taxon>Dinosauria</taxon>
        <taxon>Saurischia</taxon>
        <taxon>Theropoda</taxon>
        <taxon>Coelurosauria</taxon>
        <taxon>Aves</taxon>
        <taxon>Palaeognathae</taxon>
        <taxon>Casuariiformes</taxon>
        <taxon>Dromaiidae</taxon>
        <taxon>Dromaius</taxon>
    </lineage>
</organism>
<keyword evidence="3" id="KW-1185">Reference proteome</keyword>
<evidence type="ECO:0000256" key="1">
    <source>
        <dbReference type="SAM" id="SignalP"/>
    </source>
</evidence>
<dbReference type="AlphaFoldDB" id="A0A8C4J8N4"/>
<feature type="chain" id="PRO_5034468197" evidence="1">
    <location>
        <begin position="24"/>
        <end position="67"/>
    </location>
</feature>
<name>A0A8C4J8N4_DRONO</name>
<proteinExistence type="predicted"/>
<evidence type="ECO:0000313" key="3">
    <source>
        <dbReference type="Proteomes" id="UP000694423"/>
    </source>
</evidence>
<dbReference type="Proteomes" id="UP000694423">
    <property type="component" value="Unplaced"/>
</dbReference>
<keyword evidence="1" id="KW-0732">Signal</keyword>
<accession>A0A8C4J8N4</accession>
<sequence>PATSLCSMLIPLSFYLFCQGLNAAVFPSVPDGWRNKDTITFPEIYIKMNIQTEIELKPKEKNPQQPC</sequence>
<reference evidence="2" key="2">
    <citation type="submission" date="2025-09" db="UniProtKB">
        <authorList>
            <consortium name="Ensembl"/>
        </authorList>
    </citation>
    <scope>IDENTIFICATION</scope>
</reference>